<comment type="caution">
    <text evidence="7">The sequence shown here is derived from an EMBL/GenBank/DDBJ whole genome shotgun (WGS) entry which is preliminary data.</text>
</comment>
<organism evidence="7 8">
    <name type="scientific">Rhizobium leguminosarum bv. viciae</name>
    <dbReference type="NCBI Taxonomy" id="387"/>
    <lineage>
        <taxon>Bacteria</taxon>
        <taxon>Pseudomonadati</taxon>
        <taxon>Pseudomonadota</taxon>
        <taxon>Alphaproteobacteria</taxon>
        <taxon>Hyphomicrobiales</taxon>
        <taxon>Rhizobiaceae</taxon>
        <taxon>Rhizobium/Agrobacterium group</taxon>
        <taxon>Rhizobium</taxon>
    </lineage>
</organism>
<dbReference type="Proteomes" id="UP000291866">
    <property type="component" value="Unassembled WGS sequence"/>
</dbReference>
<dbReference type="InterPro" id="IPR001736">
    <property type="entry name" value="PLipase_D/transphosphatidylase"/>
</dbReference>
<reference evidence="7 8" key="1">
    <citation type="submission" date="2019-02" db="EMBL/GenBank/DDBJ databases">
        <title>The competitiveness to form nodules shapes the capacities of Rhizobium leguminosarum sv viciae communities to promote symbiosis with specific hosts.</title>
        <authorList>
            <person name="Boivin S."/>
            <person name="Lepetit M."/>
        </authorList>
    </citation>
    <scope>NUCLEOTIDE SEQUENCE [LARGE SCALE GENOMIC DNA]</scope>
    <source>
        <strain evidence="7 8">SPF4F3</strain>
    </source>
</reference>
<dbReference type="GO" id="GO:0006793">
    <property type="term" value="P:phosphorus metabolic process"/>
    <property type="evidence" value="ECO:0007669"/>
    <property type="project" value="UniProtKB-ARBA"/>
</dbReference>
<evidence type="ECO:0000313" key="8">
    <source>
        <dbReference type="Proteomes" id="UP000291866"/>
    </source>
</evidence>
<comment type="subcellular location">
    <subcellularLocation>
        <location evidence="2">Secreted</location>
    </subcellularLocation>
</comment>
<dbReference type="AlphaFoldDB" id="A0A8G2IWH8"/>
<evidence type="ECO:0000256" key="3">
    <source>
        <dbReference type="ARBA" id="ARBA00018392"/>
    </source>
</evidence>
<dbReference type="RefSeq" id="WP_131602172.1">
    <property type="nucleotide sequence ID" value="NZ_SJLU01000010.1"/>
</dbReference>
<dbReference type="SUPFAM" id="SSF56024">
    <property type="entry name" value="Phospholipase D/nuclease"/>
    <property type="match status" value="1"/>
</dbReference>
<evidence type="ECO:0000256" key="5">
    <source>
        <dbReference type="ARBA" id="ARBA00029594"/>
    </source>
</evidence>
<name>A0A8G2IWH8_RHILV</name>
<proteinExistence type="predicted"/>
<evidence type="ECO:0000259" key="6">
    <source>
        <dbReference type="PROSITE" id="PS50035"/>
    </source>
</evidence>
<dbReference type="Pfam" id="PF13091">
    <property type="entry name" value="PLDc_2"/>
    <property type="match status" value="1"/>
</dbReference>
<dbReference type="Gene3D" id="3.30.870.10">
    <property type="entry name" value="Endonuclease Chain A"/>
    <property type="match status" value="1"/>
</dbReference>
<evidence type="ECO:0000256" key="1">
    <source>
        <dbReference type="ARBA" id="ARBA00003145"/>
    </source>
</evidence>
<dbReference type="GO" id="GO:0003824">
    <property type="term" value="F:catalytic activity"/>
    <property type="evidence" value="ECO:0007669"/>
    <property type="project" value="InterPro"/>
</dbReference>
<evidence type="ECO:0000256" key="4">
    <source>
        <dbReference type="ARBA" id="ARBA00022525"/>
    </source>
</evidence>
<protein>
    <recommendedName>
        <fullName evidence="3">Phospholipase D</fullName>
    </recommendedName>
    <alternativeName>
        <fullName evidence="5">Choline phosphatase</fullName>
    </alternativeName>
</protein>
<evidence type="ECO:0000256" key="2">
    <source>
        <dbReference type="ARBA" id="ARBA00004613"/>
    </source>
</evidence>
<evidence type="ECO:0000313" key="7">
    <source>
        <dbReference type="EMBL" id="TBX90788.1"/>
    </source>
</evidence>
<sequence>MTAYEPRLIWNDHPNHASEIKDRLADAERFVCMVAFAKESGFKELQGELREAIERGMAARFVIGVDFYQSEPSVIEKLFKLKRSGDVAVYMGSPDKQYTFHPKLFMFEKEGVTDVIVGSANWTNGGMAGNHELSVAFGTKLSKVSSEIDGWINSLVDEGEIVEVTPAYLAHYARRHAIYSSRMKLAQKRAERAAADPKGGIGTLVEILAEMKADRSYDGFDQAVARRSASNLEGLEILKQIAASGSQSSDDFLEQLNRLLDRFHSSGLRRGNSAVAKDRVAFKEGVRSILEFSERDPGDMFDHLLGYFKSVHRGGTNLLTEILQLLDKRHYAVMNRNSVAGIRLAGHTEFPEMPGKHNTTAKTYADFCRRAEDIRNDLGLSDLSQLDALFNYAYWNREEKEEV</sequence>
<comment type="function">
    <text evidence="1">Could be a virulence factor.</text>
</comment>
<gene>
    <name evidence="7" type="ORF">E0H31_21310</name>
</gene>
<dbReference type="GO" id="GO:0005576">
    <property type="term" value="C:extracellular region"/>
    <property type="evidence" value="ECO:0007669"/>
    <property type="project" value="UniProtKB-SubCell"/>
</dbReference>
<keyword evidence="4" id="KW-0964">Secreted</keyword>
<dbReference type="PROSITE" id="PS50035">
    <property type="entry name" value="PLD"/>
    <property type="match status" value="1"/>
</dbReference>
<dbReference type="InterPro" id="IPR025202">
    <property type="entry name" value="PLD-like_dom"/>
</dbReference>
<feature type="domain" description="PLD phosphodiesterase" evidence="6">
    <location>
        <begin position="96"/>
        <end position="126"/>
    </location>
</feature>
<accession>A0A8G2IWH8</accession>
<dbReference type="EMBL" id="SJLU01000010">
    <property type="protein sequence ID" value="TBX90788.1"/>
    <property type="molecule type" value="Genomic_DNA"/>
</dbReference>